<dbReference type="RefSeq" id="WP_062794824.1">
    <property type="nucleotide sequence ID" value="NZ_CBCRXS010000007.1"/>
</dbReference>
<gene>
    <name evidence="1" type="ORF">DFJ75_4477</name>
</gene>
<organism evidence="1 2">
    <name type="scientific">Williamsia marianensis</name>
    <dbReference type="NCBI Taxonomy" id="85044"/>
    <lineage>
        <taxon>Bacteria</taxon>
        <taxon>Bacillati</taxon>
        <taxon>Actinomycetota</taxon>
        <taxon>Actinomycetes</taxon>
        <taxon>Mycobacteriales</taxon>
        <taxon>Nocardiaceae</taxon>
        <taxon>Williamsia</taxon>
    </lineage>
</organism>
<accession>A0A495K8U2</accession>
<comment type="caution">
    <text evidence="1">The sequence shown here is derived from an EMBL/GenBank/DDBJ whole genome shotgun (WGS) entry which is preliminary data.</text>
</comment>
<sequence>MAHGKDIDAADWIDQDLLTREESRDRLDEEIEFERNKLKELESVPSSQDSLDLTKRRLIAMENLRDSL</sequence>
<dbReference type="Proteomes" id="UP000274762">
    <property type="component" value="Unassembled WGS sequence"/>
</dbReference>
<dbReference type="OrthoDB" id="3483903at2"/>
<protein>
    <submittedName>
        <fullName evidence="1">Uncharacterized protein</fullName>
    </submittedName>
</protein>
<name>A0A495K8U2_WILMA</name>
<dbReference type="EMBL" id="RBKV01000001">
    <property type="protein sequence ID" value="RKR97591.1"/>
    <property type="molecule type" value="Genomic_DNA"/>
</dbReference>
<evidence type="ECO:0000313" key="2">
    <source>
        <dbReference type="Proteomes" id="UP000274762"/>
    </source>
</evidence>
<reference evidence="1 2" key="1">
    <citation type="submission" date="2018-10" db="EMBL/GenBank/DDBJ databases">
        <title>Sequencing the genomes of 1000 actinobacteria strains.</title>
        <authorList>
            <person name="Klenk H.-P."/>
        </authorList>
    </citation>
    <scope>NUCLEOTIDE SEQUENCE [LARGE SCALE GENOMIC DNA]</scope>
    <source>
        <strain evidence="1 2">DSM 44343</strain>
    </source>
</reference>
<dbReference type="AlphaFoldDB" id="A0A495K8U2"/>
<proteinExistence type="predicted"/>
<evidence type="ECO:0000313" key="1">
    <source>
        <dbReference type="EMBL" id="RKR97591.1"/>
    </source>
</evidence>